<sequence>MIEKPSVESRNISCYKSRSTAHIHQSNSYSSEAKWTFCRSWFGGVYFTTSKWAYQPLHEVAEYVKRLGILLSMNAWQGISFKNSGWKICPSVMKLEQDDHRPWMTEPCRRPLRRTVVKRVVNLPDNSTLPVKLLDSICTT</sequence>
<organism evidence="1 2">
    <name type="scientific">Trichonephila inaurata madagascariensis</name>
    <dbReference type="NCBI Taxonomy" id="2747483"/>
    <lineage>
        <taxon>Eukaryota</taxon>
        <taxon>Metazoa</taxon>
        <taxon>Ecdysozoa</taxon>
        <taxon>Arthropoda</taxon>
        <taxon>Chelicerata</taxon>
        <taxon>Arachnida</taxon>
        <taxon>Araneae</taxon>
        <taxon>Araneomorphae</taxon>
        <taxon>Entelegynae</taxon>
        <taxon>Araneoidea</taxon>
        <taxon>Nephilidae</taxon>
        <taxon>Trichonephila</taxon>
        <taxon>Trichonephila inaurata</taxon>
    </lineage>
</organism>
<proteinExistence type="predicted"/>
<gene>
    <name evidence="1" type="ORF">TNIN_264681</name>
</gene>
<evidence type="ECO:0000313" key="1">
    <source>
        <dbReference type="EMBL" id="GFY75101.1"/>
    </source>
</evidence>
<dbReference type="Proteomes" id="UP000886998">
    <property type="component" value="Unassembled WGS sequence"/>
</dbReference>
<name>A0A8X6YLC8_9ARAC</name>
<evidence type="ECO:0000313" key="2">
    <source>
        <dbReference type="Proteomes" id="UP000886998"/>
    </source>
</evidence>
<dbReference type="AlphaFoldDB" id="A0A8X6YLC8"/>
<comment type="caution">
    <text evidence="1">The sequence shown here is derived from an EMBL/GenBank/DDBJ whole genome shotgun (WGS) entry which is preliminary data.</text>
</comment>
<accession>A0A8X6YLC8</accession>
<keyword evidence="2" id="KW-1185">Reference proteome</keyword>
<protein>
    <submittedName>
        <fullName evidence="1">Uncharacterized protein</fullName>
    </submittedName>
</protein>
<dbReference type="EMBL" id="BMAV01021160">
    <property type="protein sequence ID" value="GFY75101.1"/>
    <property type="molecule type" value="Genomic_DNA"/>
</dbReference>
<reference evidence="1" key="1">
    <citation type="submission" date="2020-08" db="EMBL/GenBank/DDBJ databases">
        <title>Multicomponent nature underlies the extraordinary mechanical properties of spider dragline silk.</title>
        <authorList>
            <person name="Kono N."/>
            <person name="Nakamura H."/>
            <person name="Mori M."/>
            <person name="Yoshida Y."/>
            <person name="Ohtoshi R."/>
            <person name="Malay A.D."/>
            <person name="Moran D.A.P."/>
            <person name="Tomita M."/>
            <person name="Numata K."/>
            <person name="Arakawa K."/>
        </authorList>
    </citation>
    <scope>NUCLEOTIDE SEQUENCE</scope>
</reference>
<dbReference type="OrthoDB" id="10386387at2759"/>